<dbReference type="AlphaFoldDB" id="A0A402CQD4"/>
<dbReference type="InterPro" id="IPR001444">
    <property type="entry name" value="Flag_bb_rod_N"/>
</dbReference>
<organism evidence="10 11">
    <name type="scientific">Capsulimonas corticalis</name>
    <dbReference type="NCBI Taxonomy" id="2219043"/>
    <lineage>
        <taxon>Bacteria</taxon>
        <taxon>Bacillati</taxon>
        <taxon>Armatimonadota</taxon>
        <taxon>Armatimonadia</taxon>
        <taxon>Capsulimonadales</taxon>
        <taxon>Capsulimonadaceae</taxon>
        <taxon>Capsulimonas</taxon>
    </lineage>
</organism>
<evidence type="ECO:0000256" key="5">
    <source>
        <dbReference type="RuleBase" id="RU362116"/>
    </source>
</evidence>
<dbReference type="InterPro" id="IPR010930">
    <property type="entry name" value="Flg_bb/hook_C_dom"/>
</dbReference>
<gene>
    <name evidence="10" type="primary">flgE</name>
    <name evidence="10" type="ORF">CCAX7_48210</name>
</gene>
<dbReference type="GO" id="GO:0005829">
    <property type="term" value="C:cytosol"/>
    <property type="evidence" value="ECO:0007669"/>
    <property type="project" value="TreeGrafter"/>
</dbReference>
<dbReference type="PROSITE" id="PS00588">
    <property type="entry name" value="FLAGELLA_BB_ROD"/>
    <property type="match status" value="1"/>
</dbReference>
<dbReference type="OrthoDB" id="9804559at2"/>
<dbReference type="FunCoup" id="A0A402CQD4">
    <property type="interactions" value="127"/>
</dbReference>
<dbReference type="InterPro" id="IPR011491">
    <property type="entry name" value="FlgE_D2"/>
</dbReference>
<dbReference type="InterPro" id="IPR019776">
    <property type="entry name" value="Flagellar_basal_body_rod_CS"/>
</dbReference>
<dbReference type="Pfam" id="PF07559">
    <property type="entry name" value="FlgE_D2"/>
    <property type="match status" value="1"/>
</dbReference>
<comment type="similarity">
    <text evidence="2 5">Belongs to the flagella basal body rod proteins family.</text>
</comment>
<feature type="domain" description="Flagellar basal-body/hook protein C-terminal" evidence="7">
    <location>
        <begin position="373"/>
        <end position="415"/>
    </location>
</feature>
<proteinExistence type="inferred from homology"/>
<dbReference type="NCBIfam" id="TIGR03506">
    <property type="entry name" value="FlgEFG_subfam"/>
    <property type="match status" value="1"/>
</dbReference>
<keyword evidence="10" id="KW-0966">Cell projection</keyword>
<keyword evidence="10" id="KW-0969">Cilium</keyword>
<accession>A0A402CQD4</accession>
<dbReference type="GO" id="GO:0071978">
    <property type="term" value="P:bacterial-type flagellum-dependent swarming motility"/>
    <property type="evidence" value="ECO:0007669"/>
    <property type="project" value="TreeGrafter"/>
</dbReference>
<protein>
    <recommendedName>
        <fullName evidence="3 5">Flagellar hook protein FlgE</fullName>
    </recommendedName>
</protein>
<keyword evidence="10" id="KW-0282">Flagellum</keyword>
<evidence type="ECO:0000313" key="10">
    <source>
        <dbReference type="EMBL" id="BDI32770.1"/>
    </source>
</evidence>
<keyword evidence="4 5" id="KW-0975">Bacterial flagellum</keyword>
<feature type="domain" description="Flagellar basal body rod protein N-terminal" evidence="6">
    <location>
        <begin position="5"/>
        <end position="35"/>
    </location>
</feature>
<feature type="domain" description="Flagellar hook protein FlgE D2" evidence="8">
    <location>
        <begin position="186"/>
        <end position="299"/>
    </location>
</feature>
<dbReference type="KEGG" id="ccot:CCAX7_48210"/>
<name>A0A402CQD4_9BACT</name>
<evidence type="ECO:0000256" key="1">
    <source>
        <dbReference type="ARBA" id="ARBA00004117"/>
    </source>
</evidence>
<dbReference type="RefSeq" id="WP_119319531.1">
    <property type="nucleotide sequence ID" value="NZ_AP025739.1"/>
</dbReference>
<dbReference type="EMBL" id="AP025739">
    <property type="protein sequence ID" value="BDI32770.1"/>
    <property type="molecule type" value="Genomic_DNA"/>
</dbReference>
<comment type="subcellular location">
    <subcellularLocation>
        <location evidence="1 5">Bacterial flagellum basal body</location>
    </subcellularLocation>
</comment>
<dbReference type="Pfam" id="PF22692">
    <property type="entry name" value="LlgE_F_G_D1"/>
    <property type="match status" value="1"/>
</dbReference>
<evidence type="ECO:0000256" key="3">
    <source>
        <dbReference type="ARBA" id="ARBA00019015"/>
    </source>
</evidence>
<keyword evidence="11" id="KW-1185">Reference proteome</keyword>
<dbReference type="GO" id="GO:0009424">
    <property type="term" value="C:bacterial-type flagellum hook"/>
    <property type="evidence" value="ECO:0007669"/>
    <property type="project" value="TreeGrafter"/>
</dbReference>
<dbReference type="InterPro" id="IPR037058">
    <property type="entry name" value="Falgellar_hook_FlgE_sf"/>
</dbReference>
<comment type="function">
    <text evidence="5">A flexible structure which links the flagellar filament to the drive apparatus in the basal body.</text>
</comment>
<dbReference type="PANTHER" id="PTHR30435">
    <property type="entry name" value="FLAGELLAR PROTEIN"/>
    <property type="match status" value="1"/>
</dbReference>
<dbReference type="GO" id="GO:0009425">
    <property type="term" value="C:bacterial-type flagellum basal body"/>
    <property type="evidence" value="ECO:0007669"/>
    <property type="project" value="UniProtKB-SubCell"/>
</dbReference>
<evidence type="ECO:0000259" key="7">
    <source>
        <dbReference type="Pfam" id="PF06429"/>
    </source>
</evidence>
<dbReference type="Gene3D" id="2.60.98.20">
    <property type="entry name" value="Flagellar hook protein FlgE"/>
    <property type="match status" value="1"/>
</dbReference>
<dbReference type="Proteomes" id="UP000287394">
    <property type="component" value="Chromosome"/>
</dbReference>
<evidence type="ECO:0000259" key="6">
    <source>
        <dbReference type="Pfam" id="PF00460"/>
    </source>
</evidence>
<evidence type="ECO:0000313" key="11">
    <source>
        <dbReference type="Proteomes" id="UP000287394"/>
    </source>
</evidence>
<feature type="domain" description="Flagellar hook protein FlgE/F/G-like D1" evidence="9">
    <location>
        <begin position="95"/>
        <end position="161"/>
    </location>
</feature>
<sequence length="419" mass="42598">MLQAMYSGVSAIQAHQTRMDVIGNNIANVNTTAYKEGRVTFKDQLSQTIQGASASSGSNGGTNPQQIGLGVAVASIDTVASQGGLQSTSKPTDLAIQGNGYFMLGDAAGVSYTRDGSFTVDNSGNLVNASTGANVLGWQADNTGAIDTTQQLTAGSKISIPVGGLTTTSPTKNVVYSGNLSAEALPTDAAYTRSVKVFDSLGEAQNVTVSFTRDAAPTPPATLPVGATSSWTWAASGTGASGGGQIFFDASGKEMSSGGTISLATTDGSSTPQTITPDFSKATQVSGSSGVIPDSQDGFAPGVLQSFSIDQTGSIAGIFSNGLTRPLGQIAMAGFSNPEGLERAGGNAFKESVNSGSAHVGTATQQGLGKISTGYLEQSNVDLSTEFTNMIVTQRGFQANTKVVTTVDDMLNDVIGMKR</sequence>
<evidence type="ECO:0000256" key="2">
    <source>
        <dbReference type="ARBA" id="ARBA00009677"/>
    </source>
</evidence>
<evidence type="ECO:0000259" key="9">
    <source>
        <dbReference type="Pfam" id="PF22692"/>
    </source>
</evidence>
<dbReference type="Pfam" id="PF00460">
    <property type="entry name" value="Flg_bb_rod"/>
    <property type="match status" value="1"/>
</dbReference>
<dbReference type="InterPro" id="IPR020013">
    <property type="entry name" value="Flagellar_FlgE/F/G"/>
</dbReference>
<dbReference type="PANTHER" id="PTHR30435:SF1">
    <property type="entry name" value="FLAGELLAR HOOK PROTEIN FLGE"/>
    <property type="match status" value="1"/>
</dbReference>
<dbReference type="InterPro" id="IPR037925">
    <property type="entry name" value="FlgE/F/G-like"/>
</dbReference>
<reference evidence="10 11" key="1">
    <citation type="journal article" date="2019" name="Int. J. Syst. Evol. Microbiol.">
        <title>Capsulimonas corticalis gen. nov., sp. nov., an aerobic capsulated bacterium, of a novel bacterial order, Capsulimonadales ord. nov., of the class Armatimonadia of the phylum Armatimonadetes.</title>
        <authorList>
            <person name="Li J."/>
            <person name="Kudo C."/>
            <person name="Tonouchi A."/>
        </authorList>
    </citation>
    <scope>NUCLEOTIDE SEQUENCE [LARGE SCALE GENOMIC DNA]</scope>
    <source>
        <strain evidence="10 11">AX-7</strain>
    </source>
</reference>
<dbReference type="Pfam" id="PF06429">
    <property type="entry name" value="Flg_bbr_C"/>
    <property type="match status" value="1"/>
</dbReference>
<dbReference type="InterPro" id="IPR053967">
    <property type="entry name" value="LlgE_F_G-like_D1"/>
</dbReference>
<dbReference type="SUPFAM" id="SSF117143">
    <property type="entry name" value="Flagellar hook protein flgE"/>
    <property type="match status" value="1"/>
</dbReference>
<evidence type="ECO:0000259" key="8">
    <source>
        <dbReference type="Pfam" id="PF07559"/>
    </source>
</evidence>
<evidence type="ECO:0000256" key="4">
    <source>
        <dbReference type="ARBA" id="ARBA00023143"/>
    </source>
</evidence>